<protein>
    <submittedName>
        <fullName evidence="2">Uncharacterized protein</fullName>
    </submittedName>
</protein>
<reference evidence="2" key="1">
    <citation type="submission" date="2023-04" db="EMBL/GenBank/DDBJ databases">
        <title>Black Yeasts Isolated from many extreme environments.</title>
        <authorList>
            <person name="Coleine C."/>
            <person name="Stajich J.E."/>
            <person name="Selbmann L."/>
        </authorList>
    </citation>
    <scope>NUCLEOTIDE SEQUENCE</scope>
    <source>
        <strain evidence="2">CCFEE 5312</strain>
    </source>
</reference>
<proteinExistence type="predicted"/>
<feature type="compositionally biased region" description="Basic and acidic residues" evidence="1">
    <location>
        <begin position="130"/>
        <end position="144"/>
    </location>
</feature>
<accession>A0AAJ0DHL1</accession>
<feature type="region of interest" description="Disordered" evidence="1">
    <location>
        <begin position="130"/>
        <end position="153"/>
    </location>
</feature>
<evidence type="ECO:0000256" key="1">
    <source>
        <dbReference type="SAM" id="MobiDB-lite"/>
    </source>
</evidence>
<feature type="region of interest" description="Disordered" evidence="1">
    <location>
        <begin position="346"/>
        <end position="367"/>
    </location>
</feature>
<dbReference type="EMBL" id="JAWDJX010000033">
    <property type="protein sequence ID" value="KAK3050311.1"/>
    <property type="molecule type" value="Genomic_DNA"/>
</dbReference>
<name>A0AAJ0DHL1_9PEZI</name>
<organism evidence="2 3">
    <name type="scientific">Extremus antarcticus</name>
    <dbReference type="NCBI Taxonomy" id="702011"/>
    <lineage>
        <taxon>Eukaryota</taxon>
        <taxon>Fungi</taxon>
        <taxon>Dikarya</taxon>
        <taxon>Ascomycota</taxon>
        <taxon>Pezizomycotina</taxon>
        <taxon>Dothideomycetes</taxon>
        <taxon>Dothideomycetidae</taxon>
        <taxon>Mycosphaerellales</taxon>
        <taxon>Extremaceae</taxon>
        <taxon>Extremus</taxon>
    </lineage>
</organism>
<sequence length="367" mass="40557">MPQRYGFSNEAFAEFYSCLTDLSTGTSTVEHPNTAALVAMISEFKDLVDQHHQFFKNVTAAAAKHRAQTDKQDQQYENVYQKFKVKEKSLNDTQAVQAAMEVVQDAKETSQNTVAASQKATASAQKATKIRQDARQVSQDDREAAQTATDDNQKAITAAQQATKVDQEAMQTAQDARESKLIARVTAVSFKEKTIDQTTDRVAQEKFKRLTNALFILSRPAVLASLAYVHQEMSRPYFHFPEVQKTAKAFVVALTDMSMILDGSRSETAGPVFNEDRGKAINIRGELPAGVQDKSAALLANLNFANNSYDSTATTHDDSNETTLRQPEDLHQLKQIAVHDTASISDRVSKRNLHAAGEPKRMPGQAE</sequence>
<dbReference type="Proteomes" id="UP001271007">
    <property type="component" value="Unassembled WGS sequence"/>
</dbReference>
<evidence type="ECO:0000313" key="2">
    <source>
        <dbReference type="EMBL" id="KAK3050311.1"/>
    </source>
</evidence>
<evidence type="ECO:0000313" key="3">
    <source>
        <dbReference type="Proteomes" id="UP001271007"/>
    </source>
</evidence>
<gene>
    <name evidence="2" type="ORF">LTR09_008460</name>
</gene>
<comment type="caution">
    <text evidence="2">The sequence shown here is derived from an EMBL/GenBank/DDBJ whole genome shotgun (WGS) entry which is preliminary data.</text>
</comment>
<dbReference type="AlphaFoldDB" id="A0AAJ0DHL1"/>
<keyword evidence="3" id="KW-1185">Reference proteome</keyword>